<dbReference type="InterPro" id="IPR051393">
    <property type="entry name" value="ABC_transporter_permease"/>
</dbReference>
<feature type="transmembrane region" description="Helical" evidence="7">
    <location>
        <begin position="196"/>
        <end position="219"/>
    </location>
</feature>
<feature type="transmembrane region" description="Helical" evidence="7">
    <location>
        <begin position="302"/>
        <end position="324"/>
    </location>
</feature>
<protein>
    <submittedName>
        <fullName evidence="10">Sugar ABC transporter permease</fullName>
    </submittedName>
</protein>
<gene>
    <name evidence="10" type="ORF">P3G67_01405</name>
</gene>
<organism evidence="10 11">
    <name type="scientific">Streptomyces silvisoli</name>
    <dbReference type="NCBI Taxonomy" id="3034235"/>
    <lineage>
        <taxon>Bacteria</taxon>
        <taxon>Bacillati</taxon>
        <taxon>Actinomycetota</taxon>
        <taxon>Actinomycetes</taxon>
        <taxon>Kitasatosporales</taxon>
        <taxon>Streptomycetaceae</taxon>
        <taxon>Streptomyces</taxon>
    </lineage>
</organism>
<evidence type="ECO:0000259" key="9">
    <source>
        <dbReference type="PROSITE" id="PS50928"/>
    </source>
</evidence>
<dbReference type="Gene3D" id="1.10.3720.10">
    <property type="entry name" value="MetI-like"/>
    <property type="match status" value="1"/>
</dbReference>
<dbReference type="PANTHER" id="PTHR30193">
    <property type="entry name" value="ABC TRANSPORTER PERMEASE PROTEIN"/>
    <property type="match status" value="1"/>
</dbReference>
<dbReference type="EMBL" id="JARJBC010000001">
    <property type="protein sequence ID" value="MDF3287911.1"/>
    <property type="molecule type" value="Genomic_DNA"/>
</dbReference>
<dbReference type="InterPro" id="IPR035906">
    <property type="entry name" value="MetI-like_sf"/>
</dbReference>
<keyword evidence="4 7" id="KW-0812">Transmembrane</keyword>
<evidence type="ECO:0000256" key="4">
    <source>
        <dbReference type="ARBA" id="ARBA00022692"/>
    </source>
</evidence>
<evidence type="ECO:0000256" key="1">
    <source>
        <dbReference type="ARBA" id="ARBA00004651"/>
    </source>
</evidence>
<accession>A0ABT5ZDL6</accession>
<comment type="subcellular location">
    <subcellularLocation>
        <location evidence="1 7">Cell membrane</location>
        <topology evidence="1 7">Multi-pass membrane protein</topology>
    </subcellularLocation>
</comment>
<feature type="region of interest" description="Disordered" evidence="8">
    <location>
        <begin position="1"/>
        <end position="41"/>
    </location>
</feature>
<dbReference type="Pfam" id="PF00528">
    <property type="entry name" value="BPD_transp_1"/>
    <property type="match status" value="1"/>
</dbReference>
<comment type="caution">
    <text evidence="10">The sequence shown here is derived from an EMBL/GenBank/DDBJ whole genome shotgun (WGS) entry which is preliminary data.</text>
</comment>
<evidence type="ECO:0000256" key="2">
    <source>
        <dbReference type="ARBA" id="ARBA00022448"/>
    </source>
</evidence>
<feature type="transmembrane region" description="Helical" evidence="7">
    <location>
        <begin position="250"/>
        <end position="269"/>
    </location>
</feature>
<feature type="transmembrane region" description="Helical" evidence="7">
    <location>
        <begin position="52"/>
        <end position="71"/>
    </location>
</feature>
<reference evidence="10 11" key="1">
    <citation type="submission" date="2023-03" db="EMBL/GenBank/DDBJ databases">
        <title>Draft genome sequence of Streptomyces sp. RB6PN23 isolated from peat swamp forest in Thailand.</title>
        <authorList>
            <person name="Klaysubun C."/>
            <person name="Duangmal K."/>
        </authorList>
    </citation>
    <scope>NUCLEOTIDE SEQUENCE [LARGE SCALE GENOMIC DNA]</scope>
    <source>
        <strain evidence="10 11">RB6PN23</strain>
    </source>
</reference>
<evidence type="ECO:0000256" key="3">
    <source>
        <dbReference type="ARBA" id="ARBA00022475"/>
    </source>
</evidence>
<evidence type="ECO:0000313" key="11">
    <source>
        <dbReference type="Proteomes" id="UP001216579"/>
    </source>
</evidence>
<dbReference type="Proteomes" id="UP001216579">
    <property type="component" value="Unassembled WGS sequence"/>
</dbReference>
<evidence type="ECO:0000256" key="7">
    <source>
        <dbReference type="RuleBase" id="RU363032"/>
    </source>
</evidence>
<keyword evidence="5 7" id="KW-1133">Transmembrane helix</keyword>
<keyword evidence="11" id="KW-1185">Reference proteome</keyword>
<keyword evidence="6 7" id="KW-0472">Membrane</keyword>
<dbReference type="SUPFAM" id="SSF161098">
    <property type="entry name" value="MetI-like"/>
    <property type="match status" value="1"/>
</dbReference>
<dbReference type="PROSITE" id="PS50928">
    <property type="entry name" value="ABC_TM1"/>
    <property type="match status" value="1"/>
</dbReference>
<feature type="compositionally biased region" description="Polar residues" evidence="8">
    <location>
        <begin position="1"/>
        <end position="11"/>
    </location>
</feature>
<name>A0ABT5ZDL6_9ACTN</name>
<dbReference type="InterPro" id="IPR000515">
    <property type="entry name" value="MetI-like"/>
</dbReference>
<keyword evidence="3" id="KW-1003">Cell membrane</keyword>
<dbReference type="RefSeq" id="WP_276091781.1">
    <property type="nucleotide sequence ID" value="NZ_JARJBC010000001.1"/>
</dbReference>
<evidence type="ECO:0000256" key="6">
    <source>
        <dbReference type="ARBA" id="ARBA00023136"/>
    </source>
</evidence>
<comment type="similarity">
    <text evidence="7">Belongs to the binding-protein-dependent transport system permease family.</text>
</comment>
<feature type="domain" description="ABC transmembrane type-1" evidence="9">
    <location>
        <begin position="110"/>
        <end position="323"/>
    </location>
</feature>
<evidence type="ECO:0000313" key="10">
    <source>
        <dbReference type="EMBL" id="MDF3287911.1"/>
    </source>
</evidence>
<evidence type="ECO:0000256" key="8">
    <source>
        <dbReference type="SAM" id="MobiDB-lite"/>
    </source>
</evidence>
<proteinExistence type="inferred from homology"/>
<feature type="transmembrane region" description="Helical" evidence="7">
    <location>
        <begin position="116"/>
        <end position="135"/>
    </location>
</feature>
<feature type="transmembrane region" description="Helical" evidence="7">
    <location>
        <begin position="147"/>
        <end position="168"/>
    </location>
</feature>
<dbReference type="CDD" id="cd06261">
    <property type="entry name" value="TM_PBP2"/>
    <property type="match status" value="1"/>
</dbReference>
<sequence>MNRAPFTTISRDPSPDGPASTAARARRKRDAPGDTGGQPDRAGLARLVRRNLTAHGFLIGSVLCFAFFSWYPMVREVILAFQKTRRGRTTWTGWRNLQQIVHDPAFWQAWRHTFEFTALALLLGFLVPFLVAIVLNEFRHGQGYLRALVYLPVMLPPVASVLLFKYFYDPGYGLFDNVLHALHLPTSQWLQSTHTALLSVVIASTWMNMGSATLIYLAALQGIPGELYEAAELDGAGLLRRIRHVTIPQTRLVLSLMLLMQVIATMQVFTEPYLLTGGAGPQGSTTTVVYLIYQYAFNFNNYGAAAALGLVLLVVLAAFSGVYVRITRRGDD</sequence>
<evidence type="ECO:0000256" key="5">
    <source>
        <dbReference type="ARBA" id="ARBA00022989"/>
    </source>
</evidence>
<dbReference type="PANTHER" id="PTHR30193:SF41">
    <property type="entry name" value="DIACETYLCHITOBIOSE UPTAKE SYSTEM PERMEASE PROTEIN NGCF"/>
    <property type="match status" value="1"/>
</dbReference>
<keyword evidence="2 7" id="KW-0813">Transport</keyword>